<evidence type="ECO:0000313" key="3">
    <source>
        <dbReference type="Proteomes" id="UP000678513"/>
    </source>
</evidence>
<keyword evidence="1" id="KW-0732">Signal</keyword>
<gene>
    <name evidence="2" type="ORF">J5A65_13565</name>
</gene>
<feature type="signal peptide" evidence="1">
    <location>
        <begin position="1"/>
        <end position="21"/>
    </location>
</feature>
<keyword evidence="3" id="KW-1185">Reference proteome</keyword>
<dbReference type="PROSITE" id="PS51257">
    <property type="entry name" value="PROKAR_LIPOPROTEIN"/>
    <property type="match status" value="1"/>
</dbReference>
<feature type="chain" id="PRO_5045816190" evidence="1">
    <location>
        <begin position="22"/>
        <end position="204"/>
    </location>
</feature>
<reference evidence="2 3" key="1">
    <citation type="submission" date="2021-03" db="EMBL/GenBank/DDBJ databases">
        <title>Human Oral Microbial Genomes.</title>
        <authorList>
            <person name="Johnston C.D."/>
            <person name="Chen T."/>
            <person name="Dewhirst F.E."/>
        </authorList>
    </citation>
    <scope>NUCLEOTIDE SEQUENCE [LARGE SCALE GENOMIC DNA]</scope>
    <source>
        <strain evidence="2 3">DSMZ 100122</strain>
    </source>
</reference>
<dbReference type="EMBL" id="CP072384">
    <property type="protein sequence ID" value="QUC07923.1"/>
    <property type="molecule type" value="Genomic_DNA"/>
</dbReference>
<dbReference type="RefSeq" id="WP_212323184.1">
    <property type="nucleotide sequence ID" value="NZ_AP024463.1"/>
</dbReference>
<evidence type="ECO:0000313" key="2">
    <source>
        <dbReference type="EMBL" id="QUC07923.1"/>
    </source>
</evidence>
<sequence>MRFKKMLATTALVATMSCGQAMIPASAVTVPEDASVPSLVQDDVDLQAVEAEVTTIFERYLQQDSEGRWSVNVEAVRQDGAPEAELQRIAERFNVPIGTYVFPGSEDKDAGGKGASPQHQFGSWEWGKCVLGALVPTFGAVVTKAMQGGYLSLLAKGQYAKVVSHLIRVVGPAALKEGLKAVGGTVGLIGLLAGAAAWCASPWA</sequence>
<accession>A0ABX7Y4V6</accession>
<name>A0ABX7Y4V6_9ACTN</name>
<protein>
    <submittedName>
        <fullName evidence="2">Uncharacterized protein</fullName>
    </submittedName>
</protein>
<dbReference type="Proteomes" id="UP000678513">
    <property type="component" value="Chromosome"/>
</dbReference>
<evidence type="ECO:0000256" key="1">
    <source>
        <dbReference type="SAM" id="SignalP"/>
    </source>
</evidence>
<organism evidence="2 3">
    <name type="scientific">Arachnia rubra</name>
    <dbReference type="NCBI Taxonomy" id="1547448"/>
    <lineage>
        <taxon>Bacteria</taxon>
        <taxon>Bacillati</taxon>
        <taxon>Actinomycetota</taxon>
        <taxon>Actinomycetes</taxon>
        <taxon>Propionibacteriales</taxon>
        <taxon>Propionibacteriaceae</taxon>
        <taxon>Arachnia</taxon>
    </lineage>
</organism>
<proteinExistence type="predicted"/>